<dbReference type="InterPro" id="IPR037066">
    <property type="entry name" value="Plug_dom_sf"/>
</dbReference>
<dbReference type="NCBIfam" id="TIGR01782">
    <property type="entry name" value="TonB-Xanth-Caul"/>
    <property type="match status" value="1"/>
</dbReference>
<reference evidence="9" key="1">
    <citation type="journal article" date="2019" name="Int. J. Syst. Evol. Microbiol.">
        <title>The Global Catalogue of Microorganisms (GCM) 10K type strain sequencing project: providing services to taxonomists for standard genome sequencing and annotation.</title>
        <authorList>
            <consortium name="The Broad Institute Genomics Platform"/>
            <consortium name="The Broad Institute Genome Sequencing Center for Infectious Disease"/>
            <person name="Wu L."/>
            <person name="Ma J."/>
        </authorList>
    </citation>
    <scope>NUCLEOTIDE SEQUENCE [LARGE SCALE GENOMIC DNA]</scope>
    <source>
        <strain evidence="9">CGMCC 1.15922</strain>
    </source>
</reference>
<keyword evidence="3" id="KW-0998">Cell outer membrane</keyword>
<evidence type="ECO:0000256" key="5">
    <source>
        <dbReference type="SAM" id="SignalP"/>
    </source>
</evidence>
<sequence length="840" mass="92784">MFNYPKKKLALSITLAISSVTMFPALAEENDQQIEEVVVKASPILDSQKAALEAKKQATNFVDIIAADTIGRFPDQNLADSLGRVPGVAIERDQGQARYINFRGAPFKYSPIAIDGVVIPGAENGRVARFDSFPSVITSRLIANKTITPNMPGDAVAGFINIETHDPFKFDGFAFNADLGFGQQDLGEGDIEKTALKASYSNENWGAMIYTSKNSREQITDNREYDWLSENQLGGVEFRSYEITREDEAFGGKLEYRFNKGSGRVFVSLLESEFNDHELRNQFVFDIQGGMEQFGQNAPTGTDNYVPLALVERWLQDGDYKSATSTKTLGFEYNLKGWLLEGRVSITDTENLTHIPLLRGVGGAGAFAYDLTDLEDPQAELFEVNSTTPLALSSLNYAANVVLNAKSEMDIEATQIKFDVTKDMNLFGLNSEIKFGFNSDSREADGYGFYMDFSDASLYGFMATGINPNDYDTGVAWDSDFTHGVGGTYYDNVALRNDWEAQVGDLGNIDIPAGDLIIIDETVTAVYAMATSYFDWGNLVYGARIEQTDYTSEGPTGTFEDDYINVLPSLHVNYDLGQDKKLRWSVTTGVSRPNYGEWRATTSVIPISSTISAGNPELDAEKTIGTDISYEWYIGDASMFSAAAFYRSIDNVIYVSSSNVDGGAFDPSLSGSTWSYTQSVNGKDGNLSGAEVNFIAYASDFLDVMDGFGFSMNYTMLDSEFTTLTGEKYSLPGTSDTIYNASVFYEAHGFSARLNYQYRDDWFSTTENASEPEYWSGQKRADLALSYALPSDIYGAEVSFYFNANNLTDAVDTRYVGTAATPNQVERYGKRYMAGVRINY</sequence>
<evidence type="ECO:0000256" key="4">
    <source>
        <dbReference type="RuleBase" id="RU003357"/>
    </source>
</evidence>
<dbReference type="SUPFAM" id="SSF56935">
    <property type="entry name" value="Porins"/>
    <property type="match status" value="1"/>
</dbReference>
<evidence type="ECO:0000256" key="1">
    <source>
        <dbReference type="ARBA" id="ARBA00004442"/>
    </source>
</evidence>
<evidence type="ECO:0000256" key="2">
    <source>
        <dbReference type="ARBA" id="ARBA00023136"/>
    </source>
</evidence>
<dbReference type="PANTHER" id="PTHR40980:SF3">
    <property type="entry name" value="TONB-DEPENDENT RECEPTOR-LIKE BETA-BARREL DOMAIN-CONTAINING PROTEIN"/>
    <property type="match status" value="1"/>
</dbReference>
<dbReference type="InterPro" id="IPR000531">
    <property type="entry name" value="Beta-barrel_TonB"/>
</dbReference>
<dbReference type="Proteomes" id="UP000626370">
    <property type="component" value="Unassembled WGS sequence"/>
</dbReference>
<evidence type="ECO:0000256" key="3">
    <source>
        <dbReference type="ARBA" id="ARBA00023237"/>
    </source>
</evidence>
<comment type="similarity">
    <text evidence="4">Belongs to the TonB-dependent receptor family.</text>
</comment>
<keyword evidence="2 4" id="KW-0472">Membrane</keyword>
<dbReference type="Pfam" id="PF00593">
    <property type="entry name" value="TonB_dep_Rec_b-barrel"/>
    <property type="match status" value="1"/>
</dbReference>
<keyword evidence="4" id="KW-0798">TonB box</keyword>
<feature type="signal peptide" evidence="5">
    <location>
        <begin position="1"/>
        <end position="27"/>
    </location>
</feature>
<dbReference type="InterPro" id="IPR012910">
    <property type="entry name" value="Plug_dom"/>
</dbReference>
<accession>A0ABQ3IWX2</accession>
<evidence type="ECO:0000259" key="7">
    <source>
        <dbReference type="Pfam" id="PF07715"/>
    </source>
</evidence>
<dbReference type="Gene3D" id="2.40.170.20">
    <property type="entry name" value="TonB-dependent receptor, beta-barrel domain"/>
    <property type="match status" value="1"/>
</dbReference>
<name>A0ABQ3IWX2_9GAMM</name>
<dbReference type="EMBL" id="BNAH01000011">
    <property type="protein sequence ID" value="GHE95966.1"/>
    <property type="molecule type" value="Genomic_DNA"/>
</dbReference>
<evidence type="ECO:0000313" key="8">
    <source>
        <dbReference type="EMBL" id="GHE95966.1"/>
    </source>
</evidence>
<organism evidence="8 9">
    <name type="scientific">Thalassotalea profundi</name>
    <dbReference type="NCBI Taxonomy" id="2036687"/>
    <lineage>
        <taxon>Bacteria</taxon>
        <taxon>Pseudomonadati</taxon>
        <taxon>Pseudomonadota</taxon>
        <taxon>Gammaproteobacteria</taxon>
        <taxon>Alteromonadales</taxon>
        <taxon>Colwelliaceae</taxon>
        <taxon>Thalassotalea</taxon>
    </lineage>
</organism>
<comment type="subcellular location">
    <subcellularLocation>
        <location evidence="1 4">Cell outer membrane</location>
    </subcellularLocation>
</comment>
<gene>
    <name evidence="8" type="ORF">GCM10011501_26970</name>
</gene>
<dbReference type="Pfam" id="PF07715">
    <property type="entry name" value="Plug"/>
    <property type="match status" value="1"/>
</dbReference>
<comment type="caution">
    <text evidence="8">The sequence shown here is derived from an EMBL/GenBank/DDBJ whole genome shotgun (WGS) entry which is preliminary data.</text>
</comment>
<keyword evidence="5" id="KW-0732">Signal</keyword>
<dbReference type="InterPro" id="IPR036942">
    <property type="entry name" value="Beta-barrel_TonB_sf"/>
</dbReference>
<feature type="domain" description="TonB-dependent receptor plug" evidence="7">
    <location>
        <begin position="55"/>
        <end position="135"/>
    </location>
</feature>
<feature type="chain" id="PRO_5046696130" evidence="5">
    <location>
        <begin position="28"/>
        <end position="840"/>
    </location>
</feature>
<proteinExistence type="inferred from homology"/>
<evidence type="ECO:0000313" key="9">
    <source>
        <dbReference type="Proteomes" id="UP000626370"/>
    </source>
</evidence>
<dbReference type="PANTHER" id="PTHR40980">
    <property type="entry name" value="PLUG DOMAIN-CONTAINING PROTEIN"/>
    <property type="match status" value="1"/>
</dbReference>
<protein>
    <submittedName>
        <fullName evidence="8">TonB-dependent receptor</fullName>
    </submittedName>
</protein>
<dbReference type="InterPro" id="IPR010104">
    <property type="entry name" value="TonB_rcpt_bac"/>
</dbReference>
<keyword evidence="9" id="KW-1185">Reference proteome</keyword>
<dbReference type="Gene3D" id="2.170.130.10">
    <property type="entry name" value="TonB-dependent receptor, plug domain"/>
    <property type="match status" value="1"/>
</dbReference>
<keyword evidence="8" id="KW-0675">Receptor</keyword>
<dbReference type="RefSeq" id="WP_189378778.1">
    <property type="nucleotide sequence ID" value="NZ_BNAH01000011.1"/>
</dbReference>
<feature type="domain" description="TonB-dependent receptor-like beta-barrel" evidence="6">
    <location>
        <begin position="425"/>
        <end position="807"/>
    </location>
</feature>
<evidence type="ECO:0000259" key="6">
    <source>
        <dbReference type="Pfam" id="PF00593"/>
    </source>
</evidence>